<keyword evidence="5" id="KW-0862">Zinc</keyword>
<dbReference type="FunFam" id="3.30.830.10:FF:000009">
    <property type="entry name" value="Presequence protease, mitochondrial"/>
    <property type="match status" value="1"/>
</dbReference>
<evidence type="ECO:0000256" key="1">
    <source>
        <dbReference type="ARBA" id="ARBA00001947"/>
    </source>
</evidence>
<reference evidence="8 9" key="1">
    <citation type="journal article" date="2015" name="Genome Announc.">
        <title>Genome Assemblies of Three Soil-Associated Devosia species: D. insulae, D. limi, and D. soli.</title>
        <authorList>
            <person name="Hassan Y.I."/>
            <person name="Lepp D."/>
            <person name="Zhou T."/>
        </authorList>
    </citation>
    <scope>NUCLEOTIDE SEQUENCE [LARGE SCALE GENOMIC DNA]</scope>
    <source>
        <strain evidence="8 9">DS-56</strain>
    </source>
</reference>
<organism evidence="8 9">
    <name type="scientific">Devosia insulae DS-56</name>
    <dbReference type="NCBI Taxonomy" id="1116389"/>
    <lineage>
        <taxon>Bacteria</taxon>
        <taxon>Pseudomonadati</taxon>
        <taxon>Pseudomonadota</taxon>
        <taxon>Alphaproteobacteria</taxon>
        <taxon>Hyphomicrobiales</taxon>
        <taxon>Devosiaceae</taxon>
        <taxon>Devosia</taxon>
    </lineage>
</organism>
<keyword evidence="2" id="KW-0645">Protease</keyword>
<dbReference type="EMBL" id="LAJE02000306">
    <property type="protein sequence ID" value="OEO29211.1"/>
    <property type="molecule type" value="Genomic_DNA"/>
</dbReference>
<dbReference type="GO" id="GO:0046872">
    <property type="term" value="F:metal ion binding"/>
    <property type="evidence" value="ECO:0007669"/>
    <property type="project" value="UniProtKB-KW"/>
</dbReference>
<dbReference type="Gene3D" id="3.30.830.10">
    <property type="entry name" value="Metalloenzyme, LuxS/M16 peptidase-like"/>
    <property type="match status" value="4"/>
</dbReference>
<keyword evidence="3" id="KW-0479">Metal-binding</keyword>
<accession>A0A1E5XKT9</accession>
<evidence type="ECO:0000256" key="5">
    <source>
        <dbReference type="ARBA" id="ARBA00022833"/>
    </source>
</evidence>
<evidence type="ECO:0000313" key="8">
    <source>
        <dbReference type="EMBL" id="OEO29211.1"/>
    </source>
</evidence>
<evidence type="ECO:0000259" key="7">
    <source>
        <dbReference type="SMART" id="SM01264"/>
    </source>
</evidence>
<dbReference type="AlphaFoldDB" id="A0A1E5XKT9"/>
<feature type="domain" description="Peptidase M16C associated" evidence="7">
    <location>
        <begin position="459"/>
        <end position="708"/>
    </location>
</feature>
<evidence type="ECO:0000256" key="2">
    <source>
        <dbReference type="ARBA" id="ARBA00022670"/>
    </source>
</evidence>
<dbReference type="PANTHER" id="PTHR43016">
    <property type="entry name" value="PRESEQUENCE PROTEASE"/>
    <property type="match status" value="1"/>
</dbReference>
<dbReference type="InterPro" id="IPR055130">
    <property type="entry name" value="PreP_C"/>
</dbReference>
<comment type="caution">
    <text evidence="8">The sequence shown here is derived from an EMBL/GenBank/DDBJ whole genome shotgun (WGS) entry which is preliminary data.</text>
</comment>
<evidence type="ECO:0000256" key="6">
    <source>
        <dbReference type="ARBA" id="ARBA00023049"/>
    </source>
</evidence>
<protein>
    <submittedName>
        <fullName evidence="8">Peptidase M16</fullName>
    </submittedName>
</protein>
<dbReference type="Proteomes" id="UP000095463">
    <property type="component" value="Unassembled WGS sequence"/>
</dbReference>
<dbReference type="SMART" id="SM01264">
    <property type="entry name" value="M16C_associated"/>
    <property type="match status" value="1"/>
</dbReference>
<dbReference type="Pfam" id="PF08367">
    <property type="entry name" value="M16C_assoc"/>
    <property type="match status" value="1"/>
</dbReference>
<dbReference type="GO" id="GO:0016485">
    <property type="term" value="P:protein processing"/>
    <property type="evidence" value="ECO:0007669"/>
    <property type="project" value="TreeGrafter"/>
</dbReference>
<evidence type="ECO:0000256" key="4">
    <source>
        <dbReference type="ARBA" id="ARBA00022801"/>
    </source>
</evidence>
<dbReference type="Pfam" id="PF22516">
    <property type="entry name" value="PreP_C"/>
    <property type="match status" value="1"/>
</dbReference>
<dbReference type="InterPro" id="IPR007863">
    <property type="entry name" value="Peptidase_M16_C"/>
</dbReference>
<dbReference type="FunFam" id="3.30.830.10:FF:000034">
    <property type="entry name" value="presequence protease 1, chloroplastic/mitochondrial"/>
    <property type="match status" value="1"/>
</dbReference>
<keyword evidence="4" id="KW-0378">Hydrolase</keyword>
<dbReference type="InterPro" id="IPR013578">
    <property type="entry name" value="Peptidase_M16C_assoc"/>
</dbReference>
<dbReference type="PANTHER" id="PTHR43016:SF13">
    <property type="entry name" value="PRESEQUENCE PROTEASE, MITOCHONDRIAL"/>
    <property type="match status" value="1"/>
</dbReference>
<evidence type="ECO:0000256" key="3">
    <source>
        <dbReference type="ARBA" id="ARBA00022723"/>
    </source>
</evidence>
<sequence>MSEHPAFELVREQQIGEISSLARLYRHIETGAEVLSLINDDENKVFGVTLKTPPEDSTGVAHILEHSVLCGSRKYPVKKPFVELLKGSLHTFLNAMTFSDKTAYPVASQNLKDFYNLVDVYLDAVYFPLISEDTFRQEGWHYELDSTQGPMVYKGVVFNEMKGAYSSAAAVLGKASQLSLYPDTTYGVNSGGDPKAIPDLTYEYFKNFHAKYYHPSNSRVVFYGDDDPAQRLAILEEYFSQFERIDPKAEIAIQPRWSAPRSLHETYAASEAEAGKKTAMVSVNWMLDEITDPELALSLNVLESVLVGTSAAPLRKAMIDSGLGEGLTGSGLADGIRQPYFTFGLKGIEDDAGDKVEQLIISTLEQLSAEGIDPKTIEAAMNTAEFGLRENNTGSFPRGIALMFRSMGTWLYGGDPLEPLSFEAPLSAIKAKLAAGEPVFERLIKTHILDNKHRSTVLLTADPNKAAEDAAEERARLDKAQQSLDAAGIAEVAEQTRHLKELQNEVDPPEALAKIPTLTLEDLPRANKAIPIAKEELEGVTLFSHDLPTNGVVYLDLGFNLTALPGRLLPYLPLFTRALTQTGTSSEDFVSLTQRIGRTTGGVGASRWNSTRRDGVGTAAWMFVRGKATPDHVGDMLSIMRDVLTDARLDNRERIRQMVLESKAGFESSLAGMGNGIVSMRVRAGFSEADWLNEKLGGVSHYFFLKDLAAEIDGNWPAVQAALEEIRTLLIGRTGMIVNVTADSFAIAALKPELATFIAALPAGAGPSLDGWGFVAGPLSEGLTFPGQVNYVAKGANLKALGFEPTGGTAVAIKHLNTTYLWDKVRVQGGAYGGSSGLDPFAGTFAFTSYRDPNLVDTIDIYDKASAFLKDGVGEQDLVRSVIGVIGSVDTYRLPDAKGFTSLVWELAGDSEDARQKRRDEILGASSRDFKALGEALDQVARSGQVVVLGSEKAIKAANDERGGFLKVTKVL</sequence>
<proteinExistence type="predicted"/>
<keyword evidence="9" id="KW-1185">Reference proteome</keyword>
<name>A0A1E5XKT9_9HYPH</name>
<gene>
    <name evidence="8" type="ORF">VW23_026650</name>
</gene>
<dbReference type="Pfam" id="PF05193">
    <property type="entry name" value="Peptidase_M16_C"/>
    <property type="match status" value="1"/>
</dbReference>
<dbReference type="GO" id="GO:0004222">
    <property type="term" value="F:metalloendopeptidase activity"/>
    <property type="evidence" value="ECO:0007669"/>
    <property type="project" value="TreeGrafter"/>
</dbReference>
<dbReference type="SUPFAM" id="SSF63411">
    <property type="entry name" value="LuxS/MPP-like metallohydrolase"/>
    <property type="match status" value="4"/>
</dbReference>
<dbReference type="OrthoDB" id="9762027at2"/>
<evidence type="ECO:0000313" key="9">
    <source>
        <dbReference type="Proteomes" id="UP000095463"/>
    </source>
</evidence>
<keyword evidence="6" id="KW-0482">Metalloprotease</keyword>
<dbReference type="InterPro" id="IPR011249">
    <property type="entry name" value="Metalloenz_LuxS/M16"/>
</dbReference>
<comment type="cofactor">
    <cofactor evidence="1">
        <name>Zn(2+)</name>
        <dbReference type="ChEBI" id="CHEBI:29105"/>
    </cofactor>
</comment>
<dbReference type="InterPro" id="IPR011765">
    <property type="entry name" value="Pept_M16_N"/>
</dbReference>
<dbReference type="RefSeq" id="WP_069911511.1">
    <property type="nucleotide sequence ID" value="NZ_LAJE02000306.1"/>
</dbReference>
<dbReference type="Pfam" id="PF00675">
    <property type="entry name" value="Peptidase_M16"/>
    <property type="match status" value="1"/>
</dbReference>